<accession>A0A0C9SLS4</accession>
<proteinExistence type="predicted"/>
<dbReference type="OrthoDB" id="2803597at2759"/>
<evidence type="ECO:0000313" key="2">
    <source>
        <dbReference type="Proteomes" id="UP000053647"/>
    </source>
</evidence>
<dbReference type="AlphaFoldDB" id="A0A0C9SLS4"/>
<dbReference type="HOGENOM" id="CLU_105976_0_0_1"/>
<keyword evidence="2" id="KW-1185">Reference proteome</keyword>
<organism evidence="1 2">
    <name type="scientific">Paxillus involutus ATCC 200175</name>
    <dbReference type="NCBI Taxonomy" id="664439"/>
    <lineage>
        <taxon>Eukaryota</taxon>
        <taxon>Fungi</taxon>
        <taxon>Dikarya</taxon>
        <taxon>Basidiomycota</taxon>
        <taxon>Agaricomycotina</taxon>
        <taxon>Agaricomycetes</taxon>
        <taxon>Agaricomycetidae</taxon>
        <taxon>Boletales</taxon>
        <taxon>Paxilineae</taxon>
        <taxon>Paxillaceae</taxon>
        <taxon>Paxillus</taxon>
    </lineage>
</organism>
<protein>
    <submittedName>
        <fullName evidence="1">Uncharacterized protein</fullName>
    </submittedName>
</protein>
<reference evidence="1 2" key="1">
    <citation type="submission" date="2014-06" db="EMBL/GenBank/DDBJ databases">
        <authorList>
            <consortium name="DOE Joint Genome Institute"/>
            <person name="Kuo A."/>
            <person name="Kohler A."/>
            <person name="Nagy L.G."/>
            <person name="Floudas D."/>
            <person name="Copeland A."/>
            <person name="Barry K.W."/>
            <person name="Cichocki N."/>
            <person name="Veneault-Fourrey C."/>
            <person name="LaButti K."/>
            <person name="Lindquist E.A."/>
            <person name="Lipzen A."/>
            <person name="Lundell T."/>
            <person name="Morin E."/>
            <person name="Murat C."/>
            <person name="Sun H."/>
            <person name="Tunlid A."/>
            <person name="Henrissat B."/>
            <person name="Grigoriev I.V."/>
            <person name="Hibbett D.S."/>
            <person name="Martin F."/>
            <person name="Nordberg H.P."/>
            <person name="Cantor M.N."/>
            <person name="Hua S.X."/>
        </authorList>
    </citation>
    <scope>NUCLEOTIDE SEQUENCE [LARGE SCALE GENOMIC DNA]</scope>
    <source>
        <strain evidence="1 2">ATCC 200175</strain>
    </source>
</reference>
<evidence type="ECO:0000313" key="1">
    <source>
        <dbReference type="EMBL" id="KIJ04929.1"/>
    </source>
</evidence>
<gene>
    <name evidence="1" type="ORF">PAXINDRAFT_21786</name>
</gene>
<reference evidence="2" key="2">
    <citation type="submission" date="2015-01" db="EMBL/GenBank/DDBJ databases">
        <title>Evolutionary Origins and Diversification of the Mycorrhizal Mutualists.</title>
        <authorList>
            <consortium name="DOE Joint Genome Institute"/>
            <consortium name="Mycorrhizal Genomics Consortium"/>
            <person name="Kohler A."/>
            <person name="Kuo A."/>
            <person name="Nagy L.G."/>
            <person name="Floudas D."/>
            <person name="Copeland A."/>
            <person name="Barry K.W."/>
            <person name="Cichocki N."/>
            <person name="Veneault-Fourrey C."/>
            <person name="LaButti K."/>
            <person name="Lindquist E.A."/>
            <person name="Lipzen A."/>
            <person name="Lundell T."/>
            <person name="Morin E."/>
            <person name="Murat C."/>
            <person name="Riley R."/>
            <person name="Ohm R."/>
            <person name="Sun H."/>
            <person name="Tunlid A."/>
            <person name="Henrissat B."/>
            <person name="Grigoriev I.V."/>
            <person name="Hibbett D.S."/>
            <person name="Martin F."/>
        </authorList>
    </citation>
    <scope>NUCLEOTIDE SEQUENCE [LARGE SCALE GENOMIC DNA]</scope>
    <source>
        <strain evidence="2">ATCC 200175</strain>
    </source>
</reference>
<dbReference type="Proteomes" id="UP000053647">
    <property type="component" value="Unassembled WGS sequence"/>
</dbReference>
<name>A0A0C9SLS4_PAXIN</name>
<sequence length="174" mass="19211">MGPKEYELDDALEDWREQKTKDIYGESHLIDLGPGLVMPDSVLERIIACAHHLKISTVDDLRRETRWSGTDKFGSEVISVIHCIIPVPVSAPAFSTTPLQRRSVPQSAATSATISNSLAVYPDETNHGQSIATSAKKNKCGACGLEGHNKRNRICAMHPNRQAMPNDKENQHIQ</sequence>
<dbReference type="EMBL" id="KN821397">
    <property type="protein sequence ID" value="KIJ04929.1"/>
    <property type="molecule type" value="Genomic_DNA"/>
</dbReference>